<keyword evidence="5" id="KW-0597">Phosphoprotein</keyword>
<keyword evidence="10" id="KW-1185">Reference proteome</keyword>
<gene>
    <name evidence="8" type="ORF">GHT09_010967</name>
    <name evidence="9" type="ORF">MONAX_5E041014</name>
</gene>
<dbReference type="GO" id="GO:0005634">
    <property type="term" value="C:nucleus"/>
    <property type="evidence" value="ECO:0007669"/>
    <property type="project" value="UniProtKB-SubCell"/>
</dbReference>
<dbReference type="AlphaFoldDB" id="A0A5E4ARE9"/>
<keyword evidence="4" id="KW-0963">Cytoplasm</keyword>
<evidence type="ECO:0000256" key="1">
    <source>
        <dbReference type="ARBA" id="ARBA00004123"/>
    </source>
</evidence>
<dbReference type="EMBL" id="CABDUW010000121">
    <property type="protein sequence ID" value="VTJ59346.1"/>
    <property type="molecule type" value="Genomic_DNA"/>
</dbReference>
<dbReference type="EMBL" id="WJEC01001764">
    <property type="protein sequence ID" value="KAF7477917.1"/>
    <property type="molecule type" value="Genomic_DNA"/>
</dbReference>
<feature type="region of interest" description="Disordered" evidence="7">
    <location>
        <begin position="65"/>
        <end position="214"/>
    </location>
</feature>
<reference evidence="8" key="2">
    <citation type="submission" date="2020-08" db="EMBL/GenBank/DDBJ databases">
        <authorList>
            <person name="Shumante A."/>
            <person name="Zimin A.V."/>
            <person name="Puiu D."/>
            <person name="Salzberg S.L."/>
        </authorList>
    </citation>
    <scope>NUCLEOTIDE SEQUENCE</scope>
    <source>
        <strain evidence="8">WC2-LM</strain>
        <tissue evidence="8">Liver</tissue>
    </source>
</reference>
<dbReference type="PANTHER" id="PTHR34930">
    <property type="entry name" value="GEO05313P1"/>
    <property type="match status" value="1"/>
</dbReference>
<dbReference type="InterPro" id="IPR033335">
    <property type="entry name" value="JUPITER"/>
</dbReference>
<dbReference type="Proteomes" id="UP000335636">
    <property type="component" value="Unassembled WGS sequence"/>
</dbReference>
<reference evidence="9 10" key="1">
    <citation type="submission" date="2019-04" db="EMBL/GenBank/DDBJ databases">
        <authorList>
            <person name="Alioto T."/>
            <person name="Alioto T."/>
        </authorList>
    </citation>
    <scope>NUCLEOTIDE SEQUENCE [LARGE SCALE GENOMIC DNA]</scope>
</reference>
<evidence type="ECO:0000313" key="9">
    <source>
        <dbReference type="EMBL" id="VTJ59346.1"/>
    </source>
</evidence>
<organism evidence="9 10">
    <name type="scientific">Marmota monax</name>
    <name type="common">Woodchuck</name>
    <dbReference type="NCBI Taxonomy" id="9995"/>
    <lineage>
        <taxon>Eukaryota</taxon>
        <taxon>Metazoa</taxon>
        <taxon>Chordata</taxon>
        <taxon>Craniata</taxon>
        <taxon>Vertebrata</taxon>
        <taxon>Euteleostomi</taxon>
        <taxon>Mammalia</taxon>
        <taxon>Eutheria</taxon>
        <taxon>Euarchontoglires</taxon>
        <taxon>Glires</taxon>
        <taxon>Rodentia</taxon>
        <taxon>Sciuromorpha</taxon>
        <taxon>Sciuridae</taxon>
        <taxon>Xerinae</taxon>
        <taxon>Marmotini</taxon>
        <taxon>Marmota</taxon>
    </lineage>
</organism>
<protein>
    <submittedName>
        <fullName evidence="8">Hematological and neurological expressed 1 protein</fullName>
    </submittedName>
</protein>
<evidence type="ECO:0000256" key="7">
    <source>
        <dbReference type="SAM" id="MobiDB-lite"/>
    </source>
</evidence>
<dbReference type="PROSITE" id="PS51257">
    <property type="entry name" value="PROKAR_LIPOPROTEIN"/>
    <property type="match status" value="1"/>
</dbReference>
<evidence type="ECO:0000313" key="10">
    <source>
        <dbReference type="Proteomes" id="UP000335636"/>
    </source>
</evidence>
<comment type="similarity">
    <text evidence="3">Belongs to the JUPITER family.</text>
</comment>
<sequence>MPAARGVGLVSSIKVSAGQPGGGGGSCGGNRQWVWSSSGPVASNAFGVLLPRQPTSLLGAMTTTTTFKGVDPNSRNSSRVLRPPGGGSNFSLGFDEPTEQPVRKNKMASSIFGTPEENPPSWAKSAGAKSSGGREDLESSGPQRRNSTEASSGDFLDLKGEGDIHENMDTDLQGSLGQSEEKPVPAAPVPSPVAAAPAPSRRNPPGGKSSLVLG</sequence>
<evidence type="ECO:0000256" key="6">
    <source>
        <dbReference type="ARBA" id="ARBA00023242"/>
    </source>
</evidence>
<dbReference type="GO" id="GO:0005737">
    <property type="term" value="C:cytoplasm"/>
    <property type="evidence" value="ECO:0007669"/>
    <property type="project" value="UniProtKB-SubCell"/>
</dbReference>
<dbReference type="Pfam" id="PF17054">
    <property type="entry name" value="JUPITER"/>
    <property type="match status" value="1"/>
</dbReference>
<evidence type="ECO:0000313" key="8">
    <source>
        <dbReference type="EMBL" id="KAF7477917.1"/>
    </source>
</evidence>
<keyword evidence="6" id="KW-0539">Nucleus</keyword>
<dbReference type="PANTHER" id="PTHR34930:SF4">
    <property type="entry name" value="JUPITER MICROTUBULE ASSOCIATED HOMOLOG 1"/>
    <property type="match status" value="1"/>
</dbReference>
<feature type="compositionally biased region" description="Polar residues" evidence="7">
    <location>
        <begin position="140"/>
        <end position="151"/>
    </location>
</feature>
<evidence type="ECO:0000256" key="5">
    <source>
        <dbReference type="ARBA" id="ARBA00022553"/>
    </source>
</evidence>
<accession>A0A5E4ARE9</accession>
<evidence type="ECO:0000256" key="4">
    <source>
        <dbReference type="ARBA" id="ARBA00022490"/>
    </source>
</evidence>
<proteinExistence type="inferred from homology"/>
<comment type="subcellular location">
    <subcellularLocation>
        <location evidence="2">Cytoplasm</location>
    </subcellularLocation>
    <subcellularLocation>
        <location evidence="1">Nucleus</location>
    </subcellularLocation>
</comment>
<name>A0A5E4ARE9_MARMO</name>
<feature type="compositionally biased region" description="Basic and acidic residues" evidence="7">
    <location>
        <begin position="156"/>
        <end position="168"/>
    </location>
</feature>
<evidence type="ECO:0000256" key="3">
    <source>
        <dbReference type="ARBA" id="ARBA00008329"/>
    </source>
</evidence>
<evidence type="ECO:0000256" key="2">
    <source>
        <dbReference type="ARBA" id="ARBA00004496"/>
    </source>
</evidence>
<dbReference type="Proteomes" id="UP000662637">
    <property type="component" value="Unassembled WGS sequence"/>
</dbReference>